<gene>
    <name evidence="5" type="ORF">EOE67_02650</name>
</gene>
<dbReference type="GO" id="GO:0005737">
    <property type="term" value="C:cytoplasm"/>
    <property type="evidence" value="ECO:0007669"/>
    <property type="project" value="TreeGrafter"/>
</dbReference>
<keyword evidence="6" id="KW-1185">Reference proteome</keyword>
<comment type="similarity">
    <text evidence="1">Belongs to the GTP cyclohydrolase I type 2/NIF3 family.</text>
</comment>
<feature type="binding site" evidence="4">
    <location>
        <position position="106"/>
    </location>
    <ligand>
        <name>a divalent metal cation</name>
        <dbReference type="ChEBI" id="CHEBI:60240"/>
        <label>1</label>
    </ligand>
</feature>
<dbReference type="InterPro" id="IPR002678">
    <property type="entry name" value="DUF34/NIF3"/>
</dbReference>
<evidence type="ECO:0000313" key="6">
    <source>
        <dbReference type="Proteomes" id="UP000283077"/>
    </source>
</evidence>
<dbReference type="NCBIfam" id="TIGR00486">
    <property type="entry name" value="YbgI_SA1388"/>
    <property type="match status" value="1"/>
</dbReference>
<dbReference type="Proteomes" id="UP000283077">
    <property type="component" value="Unassembled WGS sequence"/>
</dbReference>
<evidence type="ECO:0000256" key="1">
    <source>
        <dbReference type="ARBA" id="ARBA00006964"/>
    </source>
</evidence>
<dbReference type="Gene3D" id="3.40.1390.30">
    <property type="entry name" value="NIF3 (NGG1p interacting factor 3)-like"/>
    <property type="match status" value="2"/>
</dbReference>
<dbReference type="EMBL" id="SACS01000002">
    <property type="protein sequence ID" value="RVU41123.1"/>
    <property type="molecule type" value="Genomic_DNA"/>
</dbReference>
<feature type="binding site" evidence="4">
    <location>
        <position position="69"/>
    </location>
    <ligand>
        <name>a divalent metal cation</name>
        <dbReference type="ChEBI" id="CHEBI:60240"/>
        <label>1</label>
    </ligand>
</feature>
<dbReference type="SUPFAM" id="SSF102705">
    <property type="entry name" value="NIF3 (NGG1p interacting factor 3)-like"/>
    <property type="match status" value="1"/>
</dbReference>
<dbReference type="PANTHER" id="PTHR13799">
    <property type="entry name" value="NGG1 INTERACTING FACTOR 3"/>
    <property type="match status" value="1"/>
</dbReference>
<accession>A0A437R325</accession>
<dbReference type="OrthoDB" id="9800881at2"/>
<evidence type="ECO:0000256" key="3">
    <source>
        <dbReference type="ARBA" id="ARBA00022723"/>
    </source>
</evidence>
<dbReference type="InterPro" id="IPR036069">
    <property type="entry name" value="DUF34/NIF3_sf"/>
</dbReference>
<dbReference type="PANTHER" id="PTHR13799:SF14">
    <property type="entry name" value="GTP CYCLOHYDROLASE 1 TYPE 2 HOMOLOG"/>
    <property type="match status" value="1"/>
</dbReference>
<keyword evidence="3 4" id="KW-0479">Metal-binding</keyword>
<comment type="caution">
    <text evidence="5">The sequence shown here is derived from an EMBL/GenBank/DDBJ whole genome shotgun (WGS) entry which is preliminary data.</text>
</comment>
<dbReference type="GO" id="GO:0046872">
    <property type="term" value="F:metal ion binding"/>
    <property type="evidence" value="ECO:0007669"/>
    <property type="project" value="UniProtKB-KW"/>
</dbReference>
<reference evidence="5 6" key="1">
    <citation type="submission" date="2019-01" db="EMBL/GenBank/DDBJ databases">
        <authorList>
            <person name="Chen W.-M."/>
        </authorList>
    </citation>
    <scope>NUCLEOTIDE SEQUENCE [LARGE SCALE GENOMIC DNA]</scope>
    <source>
        <strain evidence="5 6">KYPC3</strain>
    </source>
</reference>
<proteinExistence type="inferred from homology"/>
<feature type="binding site" evidence="4">
    <location>
        <position position="228"/>
    </location>
    <ligand>
        <name>a divalent metal cation</name>
        <dbReference type="ChEBI" id="CHEBI:60240"/>
        <label>1</label>
    </ligand>
</feature>
<evidence type="ECO:0000313" key="5">
    <source>
        <dbReference type="EMBL" id="RVU41123.1"/>
    </source>
</evidence>
<organism evidence="5 6">
    <name type="scientific">Rheinheimera riviphila</name>
    <dbReference type="NCBI Taxonomy" id="1834037"/>
    <lineage>
        <taxon>Bacteria</taxon>
        <taxon>Pseudomonadati</taxon>
        <taxon>Pseudomonadota</taxon>
        <taxon>Gammaproteobacteria</taxon>
        <taxon>Chromatiales</taxon>
        <taxon>Chromatiaceae</taxon>
        <taxon>Rheinheimera</taxon>
    </lineage>
</organism>
<dbReference type="Pfam" id="PF01784">
    <property type="entry name" value="DUF34_NIF3"/>
    <property type="match status" value="1"/>
</dbReference>
<protein>
    <recommendedName>
        <fullName evidence="2">GTP cyclohydrolase 1 type 2 homolog</fullName>
    </recommendedName>
</protein>
<name>A0A437R325_9GAMM</name>
<feature type="binding site" evidence="4">
    <location>
        <position position="224"/>
    </location>
    <ligand>
        <name>a divalent metal cation</name>
        <dbReference type="ChEBI" id="CHEBI:60240"/>
        <label>1</label>
    </ligand>
</feature>
<evidence type="ECO:0000256" key="4">
    <source>
        <dbReference type="PIRSR" id="PIRSR602678-1"/>
    </source>
</evidence>
<dbReference type="RefSeq" id="WP_127697512.1">
    <property type="nucleotide sequence ID" value="NZ_SACS01000002.1"/>
</dbReference>
<feature type="binding site" evidence="4">
    <location>
        <position position="68"/>
    </location>
    <ligand>
        <name>a divalent metal cation</name>
        <dbReference type="ChEBI" id="CHEBI:60240"/>
        <label>1</label>
    </ligand>
</feature>
<sequence length="256" mass="27087">MTQAQISLSALVQLLNTELASATIKDYCPNGLQVEGKTQIKKVVTGVTACQKLLDAAIAVNADAILVHHGYFWKGEASEITCMKKRRLQSLLRHDISLLAYHLPLDVHATLGNNAQLGKLLGLGNIRALMTVEPRGVVMLGDVAAPVNAAEIAAQLKQLLGREPLLHAAGAAKVKTLAWCSGGGQGYIQAAADAGADLFFSGEVSEQTIHCADELGIHFIAAGHHATERYGIQALGQWLAAQTGIEVCFIDVPNPA</sequence>
<evidence type="ECO:0000256" key="2">
    <source>
        <dbReference type="ARBA" id="ARBA00022112"/>
    </source>
</evidence>
<dbReference type="AlphaFoldDB" id="A0A437R325"/>
<dbReference type="FunFam" id="3.40.1390.30:FF:000002">
    <property type="entry name" value="Nif3-like dinuclear metal center protein"/>
    <property type="match status" value="1"/>
</dbReference>